<proteinExistence type="predicted"/>
<gene>
    <name evidence="1" type="ORF">SAMN05920897_102222</name>
</gene>
<dbReference type="EMBL" id="FTMS01000002">
    <property type="protein sequence ID" value="SIQ01642.1"/>
    <property type="molecule type" value="Genomic_DNA"/>
</dbReference>
<reference evidence="2" key="1">
    <citation type="submission" date="2017-01" db="EMBL/GenBank/DDBJ databases">
        <authorList>
            <person name="Varghese N."/>
            <person name="Submissions S."/>
        </authorList>
    </citation>
    <scope>NUCLEOTIDE SEQUENCE [LARGE SCALE GENOMIC DNA]</scope>
    <source>
        <strain evidence="2">ASpG1</strain>
    </source>
</reference>
<dbReference type="OrthoDB" id="5526466at2"/>
<name>A0A1N6PBS9_9SPIO</name>
<dbReference type="PANTHER" id="PTHR37953">
    <property type="entry name" value="UPF0127 PROTEIN MJ1496"/>
    <property type="match status" value="1"/>
</dbReference>
<dbReference type="InterPro" id="IPR003795">
    <property type="entry name" value="DUF192"/>
</dbReference>
<dbReference type="PROSITE" id="PS51257">
    <property type="entry name" value="PROKAR_LIPOPROTEIN"/>
    <property type="match status" value="1"/>
</dbReference>
<dbReference type="STRING" id="159291.SAMN05920897_102222"/>
<dbReference type="AlphaFoldDB" id="A0A1N6PBS9"/>
<protein>
    <recommendedName>
        <fullName evidence="3">DUF192 domain-containing protein</fullName>
    </recommendedName>
</protein>
<sequence length="157" mass="17550">MFRGNSFLNPFRKGPLVVVWAGFFLGCGLLSCSSGEPPRVALDVGGHTFQVELAETEETRARGLMFRENLEPDQGMLFVFPDSSIRAFWMKDTPLPLSIAYISAQGVILEIRHMEPFSLEPVQSRYPLRFALEVNQGRFEELGISPGDRVDLAPLGF</sequence>
<dbReference type="Proteomes" id="UP000186400">
    <property type="component" value="Unassembled WGS sequence"/>
</dbReference>
<evidence type="ECO:0008006" key="3">
    <source>
        <dbReference type="Google" id="ProtNLM"/>
    </source>
</evidence>
<evidence type="ECO:0000313" key="2">
    <source>
        <dbReference type="Proteomes" id="UP000186400"/>
    </source>
</evidence>
<dbReference type="Gene3D" id="2.60.120.1140">
    <property type="entry name" value="Protein of unknown function DUF192"/>
    <property type="match status" value="1"/>
</dbReference>
<keyword evidence="2" id="KW-1185">Reference proteome</keyword>
<accession>A0A1N6PBS9</accession>
<dbReference type="InterPro" id="IPR038695">
    <property type="entry name" value="Saro_0823-like_sf"/>
</dbReference>
<dbReference type="PANTHER" id="PTHR37953:SF1">
    <property type="entry name" value="UPF0127 PROTEIN MJ1496"/>
    <property type="match status" value="1"/>
</dbReference>
<organism evidence="1 2">
    <name type="scientific">Alkalispirochaeta americana</name>
    <dbReference type="NCBI Taxonomy" id="159291"/>
    <lineage>
        <taxon>Bacteria</taxon>
        <taxon>Pseudomonadati</taxon>
        <taxon>Spirochaetota</taxon>
        <taxon>Spirochaetia</taxon>
        <taxon>Spirochaetales</taxon>
        <taxon>Spirochaetaceae</taxon>
        <taxon>Alkalispirochaeta</taxon>
    </lineage>
</organism>
<evidence type="ECO:0000313" key="1">
    <source>
        <dbReference type="EMBL" id="SIQ01642.1"/>
    </source>
</evidence>
<dbReference type="Pfam" id="PF02643">
    <property type="entry name" value="DUF192"/>
    <property type="match status" value="1"/>
</dbReference>